<dbReference type="CDD" id="cd00085">
    <property type="entry name" value="HNHc"/>
    <property type="match status" value="1"/>
</dbReference>
<evidence type="ECO:0000313" key="3">
    <source>
        <dbReference type="Proteomes" id="UP000176294"/>
    </source>
</evidence>
<dbReference type="Pfam" id="PF14279">
    <property type="entry name" value="HNH_5"/>
    <property type="match status" value="1"/>
</dbReference>
<comment type="caution">
    <text evidence="2">The sequence shown here is derived from an EMBL/GenBank/DDBJ whole genome shotgun (WGS) entry which is preliminary data.</text>
</comment>
<dbReference type="Proteomes" id="UP000176294">
    <property type="component" value="Unassembled WGS sequence"/>
</dbReference>
<gene>
    <name evidence="2" type="ORF">BEN47_15620</name>
</gene>
<dbReference type="PANTHER" id="PTHR33877">
    <property type="entry name" value="SLL1193 PROTEIN"/>
    <property type="match status" value="1"/>
</dbReference>
<dbReference type="Gene3D" id="1.10.30.50">
    <property type="match status" value="1"/>
</dbReference>
<name>A0A1G1T260_9BACT</name>
<proteinExistence type="predicted"/>
<organism evidence="2 3">
    <name type="scientific">Hymenobacter lapidarius</name>
    <dbReference type="NCBI Taxonomy" id="1908237"/>
    <lineage>
        <taxon>Bacteria</taxon>
        <taxon>Pseudomonadati</taxon>
        <taxon>Bacteroidota</taxon>
        <taxon>Cytophagia</taxon>
        <taxon>Cytophagales</taxon>
        <taxon>Hymenobacteraceae</taxon>
        <taxon>Hymenobacter</taxon>
    </lineage>
</organism>
<sequence length="157" mass="17809">MYRYLHQLLEAQNWLRGEPGVIVNTRSGIPSRQRRQIIVQKGQRCAHCQTMDNLTVDHKLARALGGTNARGNLQVLCKPCNWQKAAEEAQLLALLKTAAGRAELLRQWAELRAEQTARSQVKQAQRLAQRQEALRLIEANRQAGKFEPLPPAWPEIS</sequence>
<dbReference type="AlphaFoldDB" id="A0A1G1T260"/>
<accession>A0A1G1T260</accession>
<dbReference type="STRING" id="1908237.BEN47_15620"/>
<keyword evidence="3" id="KW-1185">Reference proteome</keyword>
<dbReference type="OrthoDB" id="963483at2"/>
<dbReference type="InterPro" id="IPR029471">
    <property type="entry name" value="HNH_5"/>
</dbReference>
<dbReference type="InterPro" id="IPR003615">
    <property type="entry name" value="HNH_nuc"/>
</dbReference>
<dbReference type="InterPro" id="IPR052892">
    <property type="entry name" value="NA-targeting_endonuclease"/>
</dbReference>
<dbReference type="RefSeq" id="WP_070728713.1">
    <property type="nucleotide sequence ID" value="NZ_MDZB01000112.1"/>
</dbReference>
<dbReference type="EMBL" id="MDZB01000112">
    <property type="protein sequence ID" value="OGX84985.1"/>
    <property type="molecule type" value="Genomic_DNA"/>
</dbReference>
<feature type="domain" description="HNH nuclease" evidence="1">
    <location>
        <begin position="33"/>
        <end position="82"/>
    </location>
</feature>
<protein>
    <recommendedName>
        <fullName evidence="1">HNH nuclease domain-containing protein</fullName>
    </recommendedName>
</protein>
<dbReference type="PANTHER" id="PTHR33877:SF2">
    <property type="entry name" value="OS07G0170200 PROTEIN"/>
    <property type="match status" value="1"/>
</dbReference>
<evidence type="ECO:0000259" key="1">
    <source>
        <dbReference type="SMART" id="SM00507"/>
    </source>
</evidence>
<reference evidence="2 3" key="1">
    <citation type="submission" date="2016-08" db="EMBL/GenBank/DDBJ databases">
        <title>Hymenobacter coccineus sp. nov., Hymenobacter lapidarius sp. nov. and Hymenobacter glacialis sp. nov., isolated from Antarctic soil.</title>
        <authorList>
            <person name="Sedlacek I."/>
            <person name="Kralova S."/>
            <person name="Kyrova K."/>
            <person name="Maslanova I."/>
            <person name="Stankova E."/>
            <person name="Vrbovska V."/>
            <person name="Nemec M."/>
            <person name="Bartak M."/>
            <person name="Svec P."/>
            <person name="Busse H.-J."/>
            <person name="Pantucek R."/>
        </authorList>
    </citation>
    <scope>NUCLEOTIDE SEQUENCE [LARGE SCALE GENOMIC DNA]</scope>
    <source>
        <strain evidence="2 3">CCM 8643</strain>
    </source>
</reference>
<dbReference type="SMART" id="SM00507">
    <property type="entry name" value="HNHc"/>
    <property type="match status" value="1"/>
</dbReference>
<evidence type="ECO:0000313" key="2">
    <source>
        <dbReference type="EMBL" id="OGX84985.1"/>
    </source>
</evidence>